<comment type="caution">
    <text evidence="3">The sequence shown here is derived from an EMBL/GenBank/DDBJ whole genome shotgun (WGS) entry which is preliminary data.</text>
</comment>
<proteinExistence type="predicted"/>
<evidence type="ECO:0000313" key="3">
    <source>
        <dbReference type="EMBL" id="PUV22768.1"/>
    </source>
</evidence>
<sequence>MERDNIKVQELIKKQLLEIITQEEEAELLVRKAYYTEEEYDALLIEGLRKLEGQLPKDSLDNWNPDFDAIKIHGEGIRKKKKIKQYVQFGYAAALLLFIGGILLYLSYPHKKEDIILHLEGQCLGIADNTEIPLIESSCLLLATDSTWIRVEQDTFGKIVQLGDLTVTRTEEGLLRIQRNQINSSNALSLKNLEIYTGPRQQCLVELEDGTRVRMNAQSRLSYPLQKGGATVVYIRGEAYVDANNRYRGVPLIIGTEKGKVMANRADFLIRSYNNETKTMLNDGKLEVYSHSLNKTRSIVCPGDFVYIGAKYVGKNQLPRDTMTYVANLDFEEAKMWTRKIRIYRNMPLWAFVDEMSRWEGFTIKRWDCIPKNKLISVSICYQSGREEVYSAIRQAGVLLHEEKGMISFCPEDKRDRVAMRQLDRNDRKLK</sequence>
<protein>
    <recommendedName>
        <fullName evidence="2">FecR protein domain-containing protein</fullName>
    </recommendedName>
</protein>
<keyword evidence="1" id="KW-0472">Membrane</keyword>
<dbReference type="Gene3D" id="2.60.120.1440">
    <property type="match status" value="1"/>
</dbReference>
<name>A0A363NPR7_9SPHI</name>
<dbReference type="PANTHER" id="PTHR30273">
    <property type="entry name" value="PERIPLASMIC SIGNAL SENSOR AND SIGMA FACTOR ACTIVATOR FECR-RELATED"/>
    <property type="match status" value="1"/>
</dbReference>
<keyword evidence="4" id="KW-1185">Reference proteome</keyword>
<dbReference type="RefSeq" id="WP_108635796.1">
    <property type="nucleotide sequence ID" value="NZ_QCXX01000006.1"/>
</dbReference>
<feature type="transmembrane region" description="Helical" evidence="1">
    <location>
        <begin position="86"/>
        <end position="108"/>
    </location>
</feature>
<dbReference type="InterPro" id="IPR012373">
    <property type="entry name" value="Ferrdict_sens_TM"/>
</dbReference>
<evidence type="ECO:0000256" key="1">
    <source>
        <dbReference type="SAM" id="Phobius"/>
    </source>
</evidence>
<keyword evidence="1" id="KW-0812">Transmembrane</keyword>
<gene>
    <name evidence="3" type="ORF">DCO56_21485</name>
</gene>
<dbReference type="InterPro" id="IPR006860">
    <property type="entry name" value="FecR"/>
</dbReference>
<dbReference type="OrthoDB" id="633420at2"/>
<accession>A0A363NPR7</accession>
<evidence type="ECO:0000259" key="2">
    <source>
        <dbReference type="Pfam" id="PF04773"/>
    </source>
</evidence>
<organism evidence="3 4">
    <name type="scientific">Sphingobacterium athyrii</name>
    <dbReference type="NCBI Taxonomy" id="2152717"/>
    <lineage>
        <taxon>Bacteria</taxon>
        <taxon>Pseudomonadati</taxon>
        <taxon>Bacteroidota</taxon>
        <taxon>Sphingobacteriia</taxon>
        <taxon>Sphingobacteriales</taxon>
        <taxon>Sphingobacteriaceae</taxon>
        <taxon>Sphingobacterium</taxon>
    </lineage>
</organism>
<dbReference type="Pfam" id="PF04773">
    <property type="entry name" value="FecR"/>
    <property type="match status" value="1"/>
</dbReference>
<feature type="domain" description="FecR protein" evidence="2">
    <location>
        <begin position="195"/>
        <end position="285"/>
    </location>
</feature>
<dbReference type="GO" id="GO:0016989">
    <property type="term" value="F:sigma factor antagonist activity"/>
    <property type="evidence" value="ECO:0007669"/>
    <property type="project" value="TreeGrafter"/>
</dbReference>
<dbReference type="AlphaFoldDB" id="A0A363NPR7"/>
<keyword evidence="1" id="KW-1133">Transmembrane helix</keyword>
<reference evidence="3 4" key="1">
    <citation type="submission" date="2018-04" db="EMBL/GenBank/DDBJ databases">
        <title>Sphingobacterium sp. M46 Genome.</title>
        <authorList>
            <person name="Cheng J."/>
            <person name="Li Y."/>
        </authorList>
    </citation>
    <scope>NUCLEOTIDE SEQUENCE [LARGE SCALE GENOMIC DNA]</scope>
    <source>
        <strain evidence="3 4">M46</strain>
    </source>
</reference>
<dbReference type="PANTHER" id="PTHR30273:SF2">
    <property type="entry name" value="PROTEIN FECR"/>
    <property type="match status" value="1"/>
</dbReference>
<dbReference type="EMBL" id="QCXX01000006">
    <property type="protein sequence ID" value="PUV22768.1"/>
    <property type="molecule type" value="Genomic_DNA"/>
</dbReference>
<evidence type="ECO:0000313" key="4">
    <source>
        <dbReference type="Proteomes" id="UP000250831"/>
    </source>
</evidence>
<dbReference type="Proteomes" id="UP000250831">
    <property type="component" value="Unassembled WGS sequence"/>
</dbReference>